<dbReference type="Proteomes" id="UP000824540">
    <property type="component" value="Unassembled WGS sequence"/>
</dbReference>
<comment type="subcellular location">
    <subcellularLocation>
        <location evidence="1">Cell membrane</location>
        <topology evidence="1">Multi-pass membrane protein</topology>
    </subcellularLocation>
</comment>
<dbReference type="EMBL" id="JAFBMS010002061">
    <property type="protein sequence ID" value="KAG9328591.1"/>
    <property type="molecule type" value="Genomic_DNA"/>
</dbReference>
<feature type="transmembrane region" description="Helical" evidence="11">
    <location>
        <begin position="105"/>
        <end position="124"/>
    </location>
</feature>
<keyword evidence="8" id="KW-0683">Retinol-binding</keyword>
<keyword evidence="7 11" id="KW-1133">Transmembrane helix</keyword>
<evidence type="ECO:0000256" key="7">
    <source>
        <dbReference type="ARBA" id="ARBA00022989"/>
    </source>
</evidence>
<dbReference type="GO" id="GO:0038023">
    <property type="term" value="F:signaling receptor activity"/>
    <property type="evidence" value="ECO:0007669"/>
    <property type="project" value="InterPro"/>
</dbReference>
<dbReference type="GO" id="GO:0005886">
    <property type="term" value="C:plasma membrane"/>
    <property type="evidence" value="ECO:0007669"/>
    <property type="project" value="UniProtKB-SubCell"/>
</dbReference>
<accession>A0A8T2MRN2</accession>
<evidence type="ECO:0000313" key="13">
    <source>
        <dbReference type="Proteomes" id="UP000824540"/>
    </source>
</evidence>
<gene>
    <name evidence="12" type="ORF">JZ751_012891</name>
</gene>
<feature type="transmembrane region" description="Helical" evidence="11">
    <location>
        <begin position="67"/>
        <end position="85"/>
    </location>
</feature>
<dbReference type="Pfam" id="PF14752">
    <property type="entry name" value="RBP_receptor"/>
    <property type="match status" value="1"/>
</dbReference>
<feature type="transmembrane region" description="Helical" evidence="11">
    <location>
        <begin position="477"/>
        <end position="498"/>
    </location>
</feature>
<feature type="transmembrane region" description="Helical" evidence="11">
    <location>
        <begin position="131"/>
        <end position="149"/>
    </location>
</feature>
<dbReference type="OrthoDB" id="2376984at2759"/>
<evidence type="ECO:0000256" key="10">
    <source>
        <dbReference type="ARBA" id="ARBA00023170"/>
    </source>
</evidence>
<evidence type="ECO:0000256" key="11">
    <source>
        <dbReference type="SAM" id="Phobius"/>
    </source>
</evidence>
<dbReference type="GO" id="GO:0016918">
    <property type="term" value="F:retinal binding"/>
    <property type="evidence" value="ECO:0007669"/>
    <property type="project" value="UniProtKB-KW"/>
</dbReference>
<protein>
    <recommendedName>
        <fullName evidence="2">Receptor for retinol uptake STRA6</fullName>
    </recommendedName>
</protein>
<keyword evidence="5 11" id="KW-0812">Transmembrane</keyword>
<keyword evidence="6" id="KW-0845">Vitamin A</keyword>
<keyword evidence="4" id="KW-1003">Cell membrane</keyword>
<comment type="caution">
    <text evidence="12">The sequence shown here is derived from an EMBL/GenBank/DDBJ whole genome shotgun (WGS) entry which is preliminary data.</text>
</comment>
<dbReference type="PANTHER" id="PTHR21444">
    <property type="entry name" value="COILED-COIL DOMAIN-CONTAINING PROTEIN 180"/>
    <property type="match status" value="1"/>
</dbReference>
<evidence type="ECO:0000256" key="3">
    <source>
        <dbReference type="ARBA" id="ARBA00022448"/>
    </source>
</evidence>
<feature type="transmembrane region" description="Helical" evidence="11">
    <location>
        <begin position="161"/>
        <end position="185"/>
    </location>
</feature>
<evidence type="ECO:0000313" key="12">
    <source>
        <dbReference type="EMBL" id="KAG9328591.1"/>
    </source>
</evidence>
<evidence type="ECO:0000256" key="2">
    <source>
        <dbReference type="ARBA" id="ARBA00014411"/>
    </source>
</evidence>
<organism evidence="12 13">
    <name type="scientific">Albula glossodonta</name>
    <name type="common">roundjaw bonefish</name>
    <dbReference type="NCBI Taxonomy" id="121402"/>
    <lineage>
        <taxon>Eukaryota</taxon>
        <taxon>Metazoa</taxon>
        <taxon>Chordata</taxon>
        <taxon>Craniata</taxon>
        <taxon>Vertebrata</taxon>
        <taxon>Euteleostomi</taxon>
        <taxon>Actinopterygii</taxon>
        <taxon>Neopterygii</taxon>
        <taxon>Teleostei</taxon>
        <taxon>Albuliformes</taxon>
        <taxon>Albulidae</taxon>
        <taxon>Albula</taxon>
    </lineage>
</organism>
<sequence>MNTSAFDYQEYYDYPDWNEVMGPTKPPLVVVLILIVLARQRNPSHRRGFTDLLSPANFLDQTQLKGVVLAVFAILFCKLSVVVLSPNPLPFVKDSTPTNREYWKILSLFYYPALYYPLLASATLRSQAGYALGSLLSWVHLGVLVWQTVDCPKTPQIYKYYALFASLPQIAGLAFLSIRYPLLLLKGRKATSSKETGTMETGDADEGLDCSYYRDYVKKILKKSNAKASPPGTSKPKLSKRLSDGLKGYIYTTEEVFRIPVLLAVAVVVSLIAIYQVALLLVTMVVPTLHIVRAGVDEDIAFLLAGFNIHLSDDRAEVVKIVVHYMWCVEVCYLSAMTLSCLVSLLMLMRSMVLHRSNLKAMYRGGVSSVYGHHEGARPSRPALVCWMGFTSFQAALVCVGMVVQTIVFFICLLVAVFLLIIPILHGQNLMLFHLLRSTWPYWVTLLLVLIIPHAAARFAFVKKDAGTRDLDNRSTLFLLTYLLFLVNILVGVLLGLWRIVVTSLYNIVHLGRADISLLNRTVEPFDPGYRWYMQYLRIEVCQSHPVMKAFWIQLVGQEKKQAKASSARRARRRWPLLLTLLNNPSLVGSRKHHQRPGGDGLPNGTFNLAAAVATETARKDADTAGAV</sequence>
<keyword evidence="9 11" id="KW-0472">Membrane</keyword>
<keyword evidence="3" id="KW-0813">Transport</keyword>
<feature type="transmembrane region" description="Helical" evidence="11">
    <location>
        <begin position="442"/>
        <end position="461"/>
    </location>
</feature>
<keyword evidence="10" id="KW-0675">Receptor</keyword>
<dbReference type="AlphaFoldDB" id="A0A8T2MRN2"/>
<evidence type="ECO:0000256" key="9">
    <source>
        <dbReference type="ARBA" id="ARBA00023136"/>
    </source>
</evidence>
<dbReference type="PANTHER" id="PTHR21444:SF16">
    <property type="entry name" value="RECEPTOR FOR RETINOL UPTAKE STRA6"/>
    <property type="match status" value="1"/>
</dbReference>
<evidence type="ECO:0000256" key="5">
    <source>
        <dbReference type="ARBA" id="ARBA00022692"/>
    </source>
</evidence>
<feature type="transmembrane region" description="Helical" evidence="11">
    <location>
        <begin position="20"/>
        <end position="38"/>
    </location>
</feature>
<name>A0A8T2MRN2_9TELE</name>
<keyword evidence="13" id="KW-1185">Reference proteome</keyword>
<dbReference type="GO" id="GO:0034632">
    <property type="term" value="F:retinol transmembrane transporter activity"/>
    <property type="evidence" value="ECO:0007669"/>
    <property type="project" value="InterPro"/>
</dbReference>
<dbReference type="GO" id="GO:0071939">
    <property type="term" value="P:vitamin A import into cell"/>
    <property type="evidence" value="ECO:0007669"/>
    <property type="project" value="TreeGrafter"/>
</dbReference>
<feature type="transmembrane region" description="Helical" evidence="11">
    <location>
        <begin position="261"/>
        <end position="286"/>
    </location>
</feature>
<evidence type="ECO:0000256" key="6">
    <source>
        <dbReference type="ARBA" id="ARBA00022893"/>
    </source>
</evidence>
<feature type="transmembrane region" description="Helical" evidence="11">
    <location>
        <begin position="397"/>
        <end position="422"/>
    </location>
</feature>
<dbReference type="GO" id="GO:0019841">
    <property type="term" value="F:retinol binding"/>
    <property type="evidence" value="ECO:0007669"/>
    <property type="project" value="UniProtKB-KW"/>
</dbReference>
<evidence type="ECO:0000256" key="1">
    <source>
        <dbReference type="ARBA" id="ARBA00004651"/>
    </source>
</evidence>
<reference evidence="12" key="1">
    <citation type="thesis" date="2021" institute="BYU ScholarsArchive" country="Provo, UT, USA">
        <title>Applications of and Algorithms for Genome Assembly and Genomic Analyses with an Emphasis on Marine Teleosts.</title>
        <authorList>
            <person name="Pickett B.D."/>
        </authorList>
    </citation>
    <scope>NUCLEOTIDE SEQUENCE</scope>
    <source>
        <strain evidence="12">HI-2016</strain>
    </source>
</reference>
<dbReference type="InterPro" id="IPR026612">
    <property type="entry name" value="STRA6-like"/>
</dbReference>
<proteinExistence type="predicted"/>
<evidence type="ECO:0000256" key="8">
    <source>
        <dbReference type="ARBA" id="ARBA00023072"/>
    </source>
</evidence>
<evidence type="ECO:0000256" key="4">
    <source>
        <dbReference type="ARBA" id="ARBA00022475"/>
    </source>
</evidence>
<feature type="transmembrane region" description="Helical" evidence="11">
    <location>
        <begin position="324"/>
        <end position="348"/>
    </location>
</feature>